<keyword evidence="13" id="KW-0458">Lysosome</keyword>
<accession>A0A0H3YFB3</accession>
<feature type="transmembrane region" description="Helical" evidence="15">
    <location>
        <begin position="43"/>
        <end position="65"/>
    </location>
</feature>
<evidence type="ECO:0000256" key="13">
    <source>
        <dbReference type="ARBA" id="ARBA00023228"/>
    </source>
</evidence>
<feature type="transmembrane region" description="Helical" evidence="15">
    <location>
        <begin position="252"/>
        <end position="272"/>
    </location>
</feature>
<evidence type="ECO:0000256" key="14">
    <source>
        <dbReference type="ARBA" id="ARBA00038442"/>
    </source>
</evidence>
<dbReference type="GO" id="GO:0005765">
    <property type="term" value="C:lysosomal membrane"/>
    <property type="evidence" value="ECO:0007669"/>
    <property type="project" value="UniProtKB-SubCell"/>
</dbReference>
<evidence type="ECO:0000256" key="4">
    <source>
        <dbReference type="ARBA" id="ARBA00022692"/>
    </source>
</evidence>
<evidence type="ECO:0000256" key="1">
    <source>
        <dbReference type="ARBA" id="ARBA00004107"/>
    </source>
</evidence>
<evidence type="ECO:0000256" key="12">
    <source>
        <dbReference type="ARBA" id="ARBA00023180"/>
    </source>
</evidence>
<keyword evidence="12" id="KW-0325">Glycoprotein</keyword>
<feature type="domain" description="Amino acid transporter transmembrane" evidence="16">
    <location>
        <begin position="225"/>
        <end position="403"/>
    </location>
</feature>
<keyword evidence="7" id="KW-0029">Amino-acid transport</keyword>
<comment type="subcellular location">
    <subcellularLocation>
        <location evidence="1">Late endosome membrane</location>
        <topology evidence="1">Multi-pass membrane protein</topology>
    </subcellularLocation>
    <subcellularLocation>
        <location evidence="2">Lysosome membrane</location>
        <topology evidence="2">Multi-pass membrane protein</topology>
    </subcellularLocation>
</comment>
<feature type="transmembrane region" description="Helical" evidence="15">
    <location>
        <begin position="331"/>
        <end position="350"/>
    </location>
</feature>
<keyword evidence="5" id="KW-0479">Metal-binding</keyword>
<dbReference type="GO" id="GO:0046872">
    <property type="term" value="F:metal ion binding"/>
    <property type="evidence" value="ECO:0007669"/>
    <property type="project" value="UniProtKB-KW"/>
</dbReference>
<dbReference type="PANTHER" id="PTHR22950">
    <property type="entry name" value="AMINO ACID TRANSPORTER"/>
    <property type="match status" value="1"/>
</dbReference>
<proteinExistence type="evidence at transcript level"/>
<feature type="transmembrane region" description="Helical" evidence="15">
    <location>
        <begin position="292"/>
        <end position="311"/>
    </location>
</feature>
<feature type="transmembrane region" description="Helical" evidence="15">
    <location>
        <begin position="221"/>
        <end position="240"/>
    </location>
</feature>
<name>A0A0H3YFB3_SCHMD</name>
<keyword evidence="8 15" id="KW-1133">Transmembrane helix</keyword>
<evidence type="ECO:0000313" key="17">
    <source>
        <dbReference type="EMBL" id="AKN21665.1"/>
    </source>
</evidence>
<comment type="similarity">
    <text evidence="14">Belongs to the amino acid/polyamine transporter 2 family. SLC38A9 subfamily.</text>
</comment>
<evidence type="ECO:0000256" key="3">
    <source>
        <dbReference type="ARBA" id="ARBA00022448"/>
    </source>
</evidence>
<dbReference type="GO" id="GO:0031902">
    <property type="term" value="C:late endosome membrane"/>
    <property type="evidence" value="ECO:0007669"/>
    <property type="project" value="UniProtKB-SubCell"/>
</dbReference>
<feature type="transmembrane region" description="Helical" evidence="15">
    <location>
        <begin position="370"/>
        <end position="394"/>
    </location>
</feature>
<dbReference type="EMBL" id="KT163715">
    <property type="protein sequence ID" value="AKN21665.1"/>
    <property type="molecule type" value="mRNA"/>
</dbReference>
<dbReference type="OrthoDB" id="294730at2759"/>
<keyword evidence="4 15" id="KW-0812">Transmembrane</keyword>
<organism evidence="17">
    <name type="scientific">Schmidtea mediterranea</name>
    <name type="common">Freshwater planarian flatworm</name>
    <dbReference type="NCBI Taxonomy" id="79327"/>
    <lineage>
        <taxon>Eukaryota</taxon>
        <taxon>Metazoa</taxon>
        <taxon>Spiralia</taxon>
        <taxon>Lophotrochozoa</taxon>
        <taxon>Platyhelminthes</taxon>
        <taxon>Rhabditophora</taxon>
        <taxon>Seriata</taxon>
        <taxon>Tricladida</taxon>
        <taxon>Continenticola</taxon>
        <taxon>Geoplanoidea</taxon>
        <taxon>Dugesiidae</taxon>
        <taxon>Schmidtea</taxon>
    </lineage>
</organism>
<evidence type="ECO:0000256" key="5">
    <source>
        <dbReference type="ARBA" id="ARBA00022723"/>
    </source>
</evidence>
<feature type="transmembrane region" description="Helical" evidence="15">
    <location>
        <begin position="71"/>
        <end position="92"/>
    </location>
</feature>
<dbReference type="Pfam" id="PF01490">
    <property type="entry name" value="Aa_trans"/>
    <property type="match status" value="2"/>
</dbReference>
<sequence length="409" mass="46593">MLNKVNENTSLINPILIKYESDSDSDRSRNSSEINYPEKRGSLVTIFSIYNTMMGATIISMPWAIQQAGLGLGILLLLFIGALTLYTAILVLKSTNYIIRTRHCILEFSDACGFYLGRIGEISAIISSIFVLMSSLIVYYVLLCNFLFLTVLYVFNYIIDSPNYAFPENDFPTNTTNPQCFNWLNNSLTSYYVVSKDPLSHLNNVERYQISGNSSVVLLKALWSENLTVPFWVLIIIFPLISIKSATFVSRFNAFGTISVIYLIILIMFKFIKWGVHLDFANPRNHVTNFGNHFTALTGICSLAFFIHNAIHYIMSNQDKPENNVRDVSIAYSLVALTYLVIGVLFYIIFPFDKECIQDNLLNNLSVNDSLAVIGRLMLLFQIITVFPLLVNILRTQFMYHLFKTSYPR</sequence>
<evidence type="ECO:0000256" key="11">
    <source>
        <dbReference type="ARBA" id="ARBA00023157"/>
    </source>
</evidence>
<evidence type="ECO:0000256" key="2">
    <source>
        <dbReference type="ARBA" id="ARBA00004155"/>
    </source>
</evidence>
<evidence type="ECO:0000256" key="10">
    <source>
        <dbReference type="ARBA" id="ARBA00023136"/>
    </source>
</evidence>
<evidence type="ECO:0000256" key="9">
    <source>
        <dbReference type="ARBA" id="ARBA00023053"/>
    </source>
</evidence>
<dbReference type="GO" id="GO:0015179">
    <property type="term" value="F:L-amino acid transmembrane transporter activity"/>
    <property type="evidence" value="ECO:0007669"/>
    <property type="project" value="TreeGrafter"/>
</dbReference>
<dbReference type="AlphaFoldDB" id="A0A0H3YFB3"/>
<dbReference type="InterPro" id="IPR013057">
    <property type="entry name" value="AA_transpt_TM"/>
</dbReference>
<feature type="transmembrane region" description="Helical" evidence="15">
    <location>
        <begin position="137"/>
        <end position="159"/>
    </location>
</feature>
<dbReference type="PANTHER" id="PTHR22950:SF244">
    <property type="entry name" value="NEUTRAL AMINO ACID TRANSPORTER 9"/>
    <property type="match status" value="1"/>
</dbReference>
<evidence type="ECO:0000256" key="8">
    <source>
        <dbReference type="ARBA" id="ARBA00022989"/>
    </source>
</evidence>
<feature type="domain" description="Amino acid transporter transmembrane" evidence="16">
    <location>
        <begin position="45"/>
        <end position="142"/>
    </location>
</feature>
<protein>
    <submittedName>
        <fullName evidence="17">Slc38a-6</fullName>
    </submittedName>
</protein>
<keyword evidence="11" id="KW-1015">Disulfide bond</keyword>
<reference evidence="17" key="1">
    <citation type="journal article" date="2015" name="Elife">
        <title>Stem cells and fluid flow drive cyst formation in an invertebrate excretory organ.</title>
        <authorList>
            <person name="Thi-Kim Vu H."/>
            <person name="Rink J.C."/>
            <person name="McKinney S.A."/>
            <person name="McClain M."/>
            <person name="Lakshmanaperumal N."/>
            <person name="Alexander R."/>
            <person name="Sanchez Alvarado A."/>
        </authorList>
    </citation>
    <scope>NUCLEOTIDE SEQUENCE</scope>
</reference>
<keyword evidence="9" id="KW-0915">Sodium</keyword>
<gene>
    <name evidence="17" type="primary">slc38a-6</name>
</gene>
<evidence type="ECO:0000256" key="6">
    <source>
        <dbReference type="ARBA" id="ARBA00022753"/>
    </source>
</evidence>
<evidence type="ECO:0000256" key="7">
    <source>
        <dbReference type="ARBA" id="ARBA00022970"/>
    </source>
</evidence>
<keyword evidence="3" id="KW-0813">Transport</keyword>
<keyword evidence="6" id="KW-0967">Endosome</keyword>
<evidence type="ECO:0000259" key="16">
    <source>
        <dbReference type="Pfam" id="PF01490"/>
    </source>
</evidence>
<evidence type="ECO:0000256" key="15">
    <source>
        <dbReference type="SAM" id="Phobius"/>
    </source>
</evidence>
<keyword evidence="10 15" id="KW-0472">Membrane</keyword>